<sequence>MTTLDDNTLFRQQACIDGRWCGAASGETVAVFDPARGDQIGTVPQMGEAETVAAIEAANAALSAWKQRTARERAGLLRKWFALILQHENDLAALMTREQGKPLPEALGEVRYAASFIEWYAEEAKRLYGDVIPSPAADKRLVVVQEPIGVCTAITPWNFPAAMITRKAAPALAAGCTMVVKPANETPFTALALAELALRAGIPAGVLNIVTGDAVAIGRQFTSHPLVRKLSFTGSTPVGRLLMAQCAGTIKKVSLELGGNAPFIVFDDADVEAAVEGALQAKYRNAGQTCVCVNRLYVHDTVYDRFVDLFTRRVAGLRVGNGFAAGSEIGPLITHQAVAKVSELVGDAVAKGAQLRLGGRPHAAGAQFFEPTVLTGVQPGMRVLDEEIFGPVSPIVRFSSEQDVVRMANDTIYGLAAYFYSRDIGRVWRVAEQLEYGMVGINTGMISNEVSPFGGVKQSGLGREGSRYGIDDYLEKKYLCMAL</sequence>
<dbReference type="Gene3D" id="3.40.605.10">
    <property type="entry name" value="Aldehyde Dehydrogenase, Chain A, domain 1"/>
    <property type="match status" value="1"/>
</dbReference>
<name>A0ABT6AS84_9BURK</name>
<evidence type="ECO:0000313" key="6">
    <source>
        <dbReference type="EMBL" id="MDF3835472.1"/>
    </source>
</evidence>
<dbReference type="Pfam" id="PF00171">
    <property type="entry name" value="Aldedh"/>
    <property type="match status" value="1"/>
</dbReference>
<dbReference type="Proteomes" id="UP001216674">
    <property type="component" value="Unassembled WGS sequence"/>
</dbReference>
<dbReference type="PANTHER" id="PTHR43353:SF5">
    <property type="entry name" value="SUCCINATE-SEMIALDEHYDE DEHYDROGENASE, MITOCHONDRIAL"/>
    <property type="match status" value="1"/>
</dbReference>
<evidence type="ECO:0000256" key="1">
    <source>
        <dbReference type="ARBA" id="ARBA00009986"/>
    </source>
</evidence>
<gene>
    <name evidence="6" type="ORF">P3W85_21300</name>
</gene>
<dbReference type="PROSITE" id="PS00687">
    <property type="entry name" value="ALDEHYDE_DEHYDR_GLU"/>
    <property type="match status" value="1"/>
</dbReference>
<dbReference type="PROSITE" id="PS00070">
    <property type="entry name" value="ALDEHYDE_DEHYDR_CYS"/>
    <property type="match status" value="1"/>
</dbReference>
<evidence type="ECO:0000256" key="2">
    <source>
        <dbReference type="ARBA" id="ARBA00023002"/>
    </source>
</evidence>
<organism evidence="6 7">
    <name type="scientific">Cupriavidus basilensis</name>
    <dbReference type="NCBI Taxonomy" id="68895"/>
    <lineage>
        <taxon>Bacteria</taxon>
        <taxon>Pseudomonadati</taxon>
        <taxon>Pseudomonadota</taxon>
        <taxon>Betaproteobacteria</taxon>
        <taxon>Burkholderiales</taxon>
        <taxon>Burkholderiaceae</taxon>
        <taxon>Cupriavidus</taxon>
    </lineage>
</organism>
<dbReference type="InterPro" id="IPR015590">
    <property type="entry name" value="Aldehyde_DH_dom"/>
</dbReference>
<evidence type="ECO:0000256" key="4">
    <source>
        <dbReference type="RuleBase" id="RU003345"/>
    </source>
</evidence>
<dbReference type="PANTHER" id="PTHR43353">
    <property type="entry name" value="SUCCINATE-SEMIALDEHYDE DEHYDROGENASE, MITOCHONDRIAL"/>
    <property type="match status" value="1"/>
</dbReference>
<comment type="caution">
    <text evidence="6">The sequence shown here is derived from an EMBL/GenBank/DDBJ whole genome shotgun (WGS) entry which is preliminary data.</text>
</comment>
<evidence type="ECO:0000313" key="7">
    <source>
        <dbReference type="Proteomes" id="UP001216674"/>
    </source>
</evidence>
<proteinExistence type="inferred from homology"/>
<dbReference type="InterPro" id="IPR016163">
    <property type="entry name" value="Ald_DH_C"/>
</dbReference>
<dbReference type="InterPro" id="IPR016160">
    <property type="entry name" value="Ald_DH_CS_CYS"/>
</dbReference>
<evidence type="ECO:0000256" key="3">
    <source>
        <dbReference type="PROSITE-ProRule" id="PRU10007"/>
    </source>
</evidence>
<dbReference type="InterPro" id="IPR029510">
    <property type="entry name" value="Ald_DH_CS_GLU"/>
</dbReference>
<dbReference type="InterPro" id="IPR050740">
    <property type="entry name" value="Aldehyde_DH_Superfamily"/>
</dbReference>
<dbReference type="InterPro" id="IPR016161">
    <property type="entry name" value="Ald_DH/histidinol_DH"/>
</dbReference>
<reference evidence="6 7" key="1">
    <citation type="submission" date="2023-03" db="EMBL/GenBank/DDBJ databases">
        <title>Draft assemblies of triclosan tolerant bacteria isolated from returned activated sludge.</title>
        <authorList>
            <person name="Van Hamelsveld S."/>
        </authorList>
    </citation>
    <scope>NUCLEOTIDE SEQUENCE [LARGE SCALE GENOMIC DNA]</scope>
    <source>
        <strain evidence="6 7">GW210010_S58</strain>
    </source>
</reference>
<comment type="similarity">
    <text evidence="1 4">Belongs to the aldehyde dehydrogenase family.</text>
</comment>
<dbReference type="EMBL" id="JARJLM010000358">
    <property type="protein sequence ID" value="MDF3835472.1"/>
    <property type="molecule type" value="Genomic_DNA"/>
</dbReference>
<feature type="domain" description="Aldehyde dehydrogenase" evidence="5">
    <location>
        <begin position="21"/>
        <end position="477"/>
    </location>
</feature>
<dbReference type="Gene3D" id="3.40.309.10">
    <property type="entry name" value="Aldehyde Dehydrogenase, Chain A, domain 2"/>
    <property type="match status" value="1"/>
</dbReference>
<dbReference type="SUPFAM" id="SSF53720">
    <property type="entry name" value="ALDH-like"/>
    <property type="match status" value="1"/>
</dbReference>
<evidence type="ECO:0000259" key="5">
    <source>
        <dbReference type="Pfam" id="PF00171"/>
    </source>
</evidence>
<keyword evidence="7" id="KW-1185">Reference proteome</keyword>
<feature type="active site" evidence="3">
    <location>
        <position position="256"/>
    </location>
</feature>
<accession>A0ABT6AS84</accession>
<dbReference type="CDD" id="cd07103">
    <property type="entry name" value="ALDH_F5_SSADH_GabD"/>
    <property type="match status" value="1"/>
</dbReference>
<protein>
    <submittedName>
        <fullName evidence="6">NAD-dependent succinate-semialdehyde dehydrogenase</fullName>
    </submittedName>
</protein>
<keyword evidence="2 4" id="KW-0560">Oxidoreductase</keyword>
<dbReference type="NCBIfam" id="TIGR01780">
    <property type="entry name" value="SSADH"/>
    <property type="match status" value="1"/>
</dbReference>
<dbReference type="RefSeq" id="WP_276266245.1">
    <property type="nucleotide sequence ID" value="NZ_JARJLM010000358.1"/>
</dbReference>
<dbReference type="InterPro" id="IPR016162">
    <property type="entry name" value="Ald_DH_N"/>
</dbReference>
<dbReference type="InterPro" id="IPR010102">
    <property type="entry name" value="Succ_semiAld_DH"/>
</dbReference>